<reference evidence="7" key="2">
    <citation type="submission" date="2025-09" db="UniProtKB">
        <authorList>
            <consortium name="Ensembl"/>
        </authorList>
    </citation>
    <scope>IDENTIFICATION</scope>
</reference>
<name>A0A8C3VTC6_9CETA</name>
<evidence type="ECO:0000313" key="8">
    <source>
        <dbReference type="Proteomes" id="UP000694540"/>
    </source>
</evidence>
<evidence type="ECO:0000256" key="6">
    <source>
        <dbReference type="SAM" id="Phobius"/>
    </source>
</evidence>
<accession>A0A8C3VTC6</accession>
<reference evidence="7" key="1">
    <citation type="submission" date="2025-08" db="UniProtKB">
        <authorList>
            <consortium name="Ensembl"/>
        </authorList>
    </citation>
    <scope>IDENTIFICATION</scope>
</reference>
<protein>
    <recommendedName>
        <fullName evidence="5">Transmembrane protein 254</fullName>
    </recommendedName>
</protein>
<dbReference type="PANTHER" id="PTHR34104:SF3">
    <property type="entry name" value="TRANSMEMBRANE PROTEIN 254"/>
    <property type="match status" value="1"/>
</dbReference>
<dbReference type="PANTHER" id="PTHR34104">
    <property type="entry name" value="TRANSMEMBRANE PROTEIN 254"/>
    <property type="match status" value="1"/>
</dbReference>
<evidence type="ECO:0000256" key="4">
    <source>
        <dbReference type="ARBA" id="ARBA00023136"/>
    </source>
</evidence>
<dbReference type="InterPro" id="IPR028110">
    <property type="entry name" value="TMEM254"/>
</dbReference>
<dbReference type="AlphaFoldDB" id="A0A8C3VTC6"/>
<keyword evidence="2 6" id="KW-0812">Transmembrane</keyword>
<dbReference type="Proteomes" id="UP000694540">
    <property type="component" value="Unplaced"/>
</dbReference>
<evidence type="ECO:0000256" key="5">
    <source>
        <dbReference type="ARBA" id="ARBA00034834"/>
    </source>
</evidence>
<keyword evidence="8" id="KW-1185">Reference proteome</keyword>
<dbReference type="GO" id="GO:0016020">
    <property type="term" value="C:membrane"/>
    <property type="evidence" value="ECO:0007669"/>
    <property type="project" value="UniProtKB-SubCell"/>
</dbReference>
<keyword evidence="3 6" id="KW-1133">Transmembrane helix</keyword>
<evidence type="ECO:0000313" key="7">
    <source>
        <dbReference type="Ensembl" id="ENSCWAP00000003797.1"/>
    </source>
</evidence>
<evidence type="ECO:0000256" key="2">
    <source>
        <dbReference type="ARBA" id="ARBA00022692"/>
    </source>
</evidence>
<feature type="transmembrane region" description="Helical" evidence="6">
    <location>
        <begin position="96"/>
        <end position="113"/>
    </location>
</feature>
<evidence type="ECO:0000256" key="3">
    <source>
        <dbReference type="ARBA" id="ARBA00022989"/>
    </source>
</evidence>
<keyword evidence="4 6" id="KW-0472">Membrane</keyword>
<organism evidence="7 8">
    <name type="scientific">Catagonus wagneri</name>
    <name type="common">Chacoan peccary</name>
    <dbReference type="NCBI Taxonomy" id="51154"/>
    <lineage>
        <taxon>Eukaryota</taxon>
        <taxon>Metazoa</taxon>
        <taxon>Chordata</taxon>
        <taxon>Craniata</taxon>
        <taxon>Vertebrata</taxon>
        <taxon>Euteleostomi</taxon>
        <taxon>Mammalia</taxon>
        <taxon>Eutheria</taxon>
        <taxon>Laurasiatheria</taxon>
        <taxon>Artiodactyla</taxon>
        <taxon>Suina</taxon>
        <taxon>Tayassuidae</taxon>
        <taxon>Catagonus</taxon>
    </lineage>
</organism>
<dbReference type="Ensembl" id="ENSCWAT00000004116.1">
    <property type="protein sequence ID" value="ENSCWAP00000003797.1"/>
    <property type="gene ID" value="ENSCWAG00000002985.1"/>
</dbReference>
<sequence length="119" mass="13071">KATLIPPTHCPRPSLLRVTAVTVPFGCYTRMAFWPESSSSEPRVPGPLHLVLAGPSPHPRAQRAAACLADARGRPCLHGACKPKGTTNGRTQLRCFLQTFLFGMASLCYLATYRPRRQR</sequence>
<evidence type="ECO:0000256" key="1">
    <source>
        <dbReference type="ARBA" id="ARBA00004141"/>
    </source>
</evidence>
<comment type="subcellular location">
    <subcellularLocation>
        <location evidence="1">Membrane</location>
        <topology evidence="1">Multi-pass membrane protein</topology>
    </subcellularLocation>
</comment>
<proteinExistence type="predicted"/>